<dbReference type="AlphaFoldDB" id="A0A1G8MZ61"/>
<accession>A0A1G8MZ61</accession>
<gene>
    <name evidence="1" type="ORF">SAMN05444695_110127</name>
</gene>
<sequence>MVGVPTCTVTAPLTCAPVDRAGVTLDGGLP</sequence>
<dbReference type="EMBL" id="FNDN01000010">
    <property type="protein sequence ID" value="SDI73156.1"/>
    <property type="molecule type" value="Genomic_DNA"/>
</dbReference>
<organism evidence="1 2">
    <name type="scientific">Rhodococcus triatomae</name>
    <dbReference type="NCBI Taxonomy" id="300028"/>
    <lineage>
        <taxon>Bacteria</taxon>
        <taxon>Bacillati</taxon>
        <taxon>Actinomycetota</taxon>
        <taxon>Actinomycetes</taxon>
        <taxon>Mycobacteriales</taxon>
        <taxon>Nocardiaceae</taxon>
        <taxon>Rhodococcus</taxon>
    </lineage>
</organism>
<dbReference type="Proteomes" id="UP000183263">
    <property type="component" value="Unassembled WGS sequence"/>
</dbReference>
<reference evidence="1 2" key="1">
    <citation type="submission" date="2016-10" db="EMBL/GenBank/DDBJ databases">
        <authorList>
            <person name="de Groot N.N."/>
        </authorList>
    </citation>
    <scope>NUCLEOTIDE SEQUENCE [LARGE SCALE GENOMIC DNA]</scope>
    <source>
        <strain evidence="1 2">DSM 44892</strain>
    </source>
</reference>
<proteinExistence type="predicted"/>
<keyword evidence="2" id="KW-1185">Reference proteome</keyword>
<protein>
    <submittedName>
        <fullName evidence="1">Uncharacterized protein</fullName>
    </submittedName>
</protein>
<name>A0A1G8MZ61_9NOCA</name>
<evidence type="ECO:0000313" key="1">
    <source>
        <dbReference type="EMBL" id="SDI73156.1"/>
    </source>
</evidence>
<evidence type="ECO:0000313" key="2">
    <source>
        <dbReference type="Proteomes" id="UP000183263"/>
    </source>
</evidence>